<comment type="similarity">
    <text evidence="1 9">In the C-terminal section; belongs to the peptidase M41 family.</text>
</comment>
<evidence type="ECO:0000256" key="7">
    <source>
        <dbReference type="ARBA" id="ARBA00022840"/>
    </source>
</evidence>
<evidence type="ECO:0000313" key="13">
    <source>
        <dbReference type="EMBL" id="MBK0404555.1"/>
    </source>
</evidence>
<protein>
    <recommendedName>
        <fullName evidence="9">ATP-dependent zinc metalloprotease FtsH</fullName>
        <ecNumber evidence="9">3.4.24.-</ecNumber>
    </recommendedName>
</protein>
<feature type="compositionally biased region" description="Polar residues" evidence="11">
    <location>
        <begin position="661"/>
        <end position="674"/>
    </location>
</feature>
<feature type="binding site" evidence="9">
    <location>
        <position position="541"/>
    </location>
    <ligand>
        <name>Zn(2+)</name>
        <dbReference type="ChEBI" id="CHEBI:29105"/>
        <note>catalytic</note>
    </ligand>
</feature>
<comment type="similarity">
    <text evidence="10">Belongs to the AAA ATPase family.</text>
</comment>
<evidence type="ECO:0000256" key="9">
    <source>
        <dbReference type="HAMAP-Rule" id="MF_01458"/>
    </source>
</evidence>
<feature type="binding site" evidence="9">
    <location>
        <position position="465"/>
    </location>
    <ligand>
        <name>Zn(2+)</name>
        <dbReference type="ChEBI" id="CHEBI:29105"/>
        <note>catalytic</note>
    </ligand>
</feature>
<feature type="domain" description="AAA+ ATPase" evidence="12">
    <location>
        <begin position="234"/>
        <end position="374"/>
    </location>
</feature>
<feature type="active site" evidence="9">
    <location>
        <position position="466"/>
    </location>
</feature>
<keyword evidence="4 9" id="KW-0547">Nucleotide-binding</keyword>
<keyword evidence="9" id="KW-1133">Transmembrane helix</keyword>
<dbReference type="PANTHER" id="PTHR43655:SF2">
    <property type="entry name" value="AFG3 LIKE MATRIX AAA PEPTIDASE SUBUNIT 2, ISOFORM A"/>
    <property type="match status" value="1"/>
</dbReference>
<dbReference type="InterPro" id="IPR003960">
    <property type="entry name" value="ATPase_AAA_CS"/>
</dbReference>
<keyword evidence="5 9" id="KW-0378">Hydrolase</keyword>
<dbReference type="PANTHER" id="PTHR43655">
    <property type="entry name" value="ATP-DEPENDENT PROTEASE"/>
    <property type="match status" value="1"/>
</dbReference>
<dbReference type="CDD" id="cd19501">
    <property type="entry name" value="RecA-like_FtsH"/>
    <property type="match status" value="1"/>
</dbReference>
<evidence type="ECO:0000256" key="2">
    <source>
        <dbReference type="ARBA" id="ARBA00022670"/>
    </source>
</evidence>
<dbReference type="RefSeq" id="WP_200507387.1">
    <property type="nucleotide sequence ID" value="NZ_JAEHFX010000009.1"/>
</dbReference>
<comment type="subcellular location">
    <subcellularLocation>
        <location evidence="9">Cell membrane</location>
        <topology evidence="9">Multi-pass membrane protein</topology>
        <orientation evidence="9">Cytoplasmic side</orientation>
    </subcellularLocation>
</comment>
<dbReference type="PROSITE" id="PS00674">
    <property type="entry name" value="AAA"/>
    <property type="match status" value="1"/>
</dbReference>
<dbReference type="InterPro" id="IPR003593">
    <property type="entry name" value="AAA+_ATPase"/>
</dbReference>
<evidence type="ECO:0000259" key="12">
    <source>
        <dbReference type="SMART" id="SM00382"/>
    </source>
</evidence>
<dbReference type="InterPro" id="IPR050928">
    <property type="entry name" value="ATP-dep_Zn_Metalloprotease"/>
</dbReference>
<dbReference type="InterPro" id="IPR011546">
    <property type="entry name" value="Pept_M41_FtsH_extracell"/>
</dbReference>
<name>A0ABS1C7I1_9BACT</name>
<comment type="caution">
    <text evidence="13">The sequence shown here is derived from an EMBL/GenBank/DDBJ whole genome shotgun (WGS) entry which is preliminary data.</text>
</comment>
<feature type="binding site" evidence="9">
    <location>
        <position position="469"/>
    </location>
    <ligand>
        <name>Zn(2+)</name>
        <dbReference type="ChEBI" id="CHEBI:29105"/>
        <note>catalytic</note>
    </ligand>
</feature>
<comment type="cofactor">
    <cofactor evidence="9">
        <name>Zn(2+)</name>
        <dbReference type="ChEBI" id="CHEBI:29105"/>
    </cofactor>
    <text evidence="9">Binds 1 zinc ion per subunit.</text>
</comment>
<dbReference type="Pfam" id="PF06480">
    <property type="entry name" value="FtsH_ext"/>
    <property type="match status" value="1"/>
</dbReference>
<sequence length="727" mass="80506">MADKTPNNKKKKINLPTTPPKPTMQIWVLAALTLLIFSILYFNRSNTTVEIDQRRFEDMVKSRDVQRINIVNDKVVEVTLKNEALKNEKYKNDLANRGAFALEQGAQYHFTIISPEIFKEDLEKFQEKEKIPREEWLSLNMEKRTGFGDFLTSWGFLILLMVGFWFMMRRVSSGGPGGQIFNIGKSKAALFDAENKVKITFKDVAGLEEAKEEIQEIVEFLKNPTKFTILGGKIPKGALLVGPPGTGKTLLAKAVAGEADVPFFSLSGSDFVEMFVGVGAARVRDLFKQAKAKAPCIIFIDEIDAIGRSRSRGQVPGGNDERENTLNSLLVEMDGFSTDSGVIILAATNRPDTLDSALLRPGRFDRQISIDKPDINGRTEIFNVHLKPLTLSTDVDAKKLAAQTPGFAGAEIANVCNEAALIAARRNKKAVEMQDFNDAIDRVIGGLEKKNKIISPEEKGIVAYHEAGHAITGWFLEHCDPLVKVSIVPRGIAALGYAQYLPKEQFLYTTEQLIDEMCMALGGRAAEEIIFGKISTGALSDLERITKMAYSIVTMYGMNDKIGNVSFYDSKQSDMTFNKPYSEATAQTIDEEVRLIISNAYEHTKALLRSKLNELELVAQELLKKEILFQSDLERLVGPRPFAKLTAYQAHTAGTDRSKTASEVQQETAHPLSNKNEHEDTTEGPSDGNLSNGPKAPDTEAGSRYNPANEPGSDTNIRPGQTYSFDK</sequence>
<evidence type="ECO:0000256" key="10">
    <source>
        <dbReference type="RuleBase" id="RU003651"/>
    </source>
</evidence>
<comment type="subunit">
    <text evidence="9">Homohexamer.</text>
</comment>
<dbReference type="SUPFAM" id="SSF140990">
    <property type="entry name" value="FtsH protease domain-like"/>
    <property type="match status" value="1"/>
</dbReference>
<keyword evidence="6 9" id="KW-0862">Zinc</keyword>
<keyword evidence="14" id="KW-1185">Reference proteome</keyword>
<dbReference type="Pfam" id="PF01434">
    <property type="entry name" value="Peptidase_M41"/>
    <property type="match status" value="1"/>
</dbReference>
<keyword evidence="9" id="KW-0812">Transmembrane</keyword>
<dbReference type="InterPro" id="IPR027417">
    <property type="entry name" value="P-loop_NTPase"/>
</dbReference>
<evidence type="ECO:0000256" key="11">
    <source>
        <dbReference type="SAM" id="MobiDB-lite"/>
    </source>
</evidence>
<evidence type="ECO:0000256" key="5">
    <source>
        <dbReference type="ARBA" id="ARBA00022801"/>
    </source>
</evidence>
<feature type="region of interest" description="Disordered" evidence="11">
    <location>
        <begin position="653"/>
        <end position="727"/>
    </location>
</feature>
<evidence type="ECO:0000256" key="1">
    <source>
        <dbReference type="ARBA" id="ARBA00010044"/>
    </source>
</evidence>
<dbReference type="Pfam" id="PF17862">
    <property type="entry name" value="AAA_lid_3"/>
    <property type="match status" value="1"/>
</dbReference>
<organism evidence="13 14">
    <name type="scientific">Adhaeribacter terrigena</name>
    <dbReference type="NCBI Taxonomy" id="2793070"/>
    <lineage>
        <taxon>Bacteria</taxon>
        <taxon>Pseudomonadati</taxon>
        <taxon>Bacteroidota</taxon>
        <taxon>Cytophagia</taxon>
        <taxon>Cytophagales</taxon>
        <taxon>Hymenobacteraceae</taxon>
        <taxon>Adhaeribacter</taxon>
    </lineage>
</organism>
<reference evidence="13 14" key="1">
    <citation type="submission" date="2020-12" db="EMBL/GenBank/DDBJ databases">
        <title>Bacterial novel species Adhaeribacter sp. BT258 isolated from soil.</title>
        <authorList>
            <person name="Jung H.-Y."/>
        </authorList>
    </citation>
    <scope>NUCLEOTIDE SEQUENCE [LARGE SCALE GENOMIC DNA]</scope>
    <source>
        <strain evidence="13 14">BT258</strain>
    </source>
</reference>
<keyword evidence="3 9" id="KW-0479">Metal-binding</keyword>
<dbReference type="InterPro" id="IPR005936">
    <property type="entry name" value="FtsH"/>
</dbReference>
<dbReference type="NCBIfam" id="TIGR01241">
    <property type="entry name" value="FtsH_fam"/>
    <property type="match status" value="1"/>
</dbReference>
<comment type="similarity">
    <text evidence="9">In the central section; belongs to the AAA ATPase family.</text>
</comment>
<dbReference type="Proteomes" id="UP000644147">
    <property type="component" value="Unassembled WGS sequence"/>
</dbReference>
<evidence type="ECO:0000256" key="3">
    <source>
        <dbReference type="ARBA" id="ARBA00022723"/>
    </source>
</evidence>
<evidence type="ECO:0000256" key="6">
    <source>
        <dbReference type="ARBA" id="ARBA00022833"/>
    </source>
</evidence>
<evidence type="ECO:0000256" key="8">
    <source>
        <dbReference type="ARBA" id="ARBA00023049"/>
    </source>
</evidence>
<dbReference type="InterPro" id="IPR037219">
    <property type="entry name" value="Peptidase_M41-like"/>
</dbReference>
<evidence type="ECO:0000256" key="4">
    <source>
        <dbReference type="ARBA" id="ARBA00022741"/>
    </source>
</evidence>
<dbReference type="Gene3D" id="1.10.8.60">
    <property type="match status" value="1"/>
</dbReference>
<keyword evidence="9" id="KW-0472">Membrane</keyword>
<dbReference type="Gene3D" id="3.40.50.300">
    <property type="entry name" value="P-loop containing nucleotide triphosphate hydrolases"/>
    <property type="match status" value="1"/>
</dbReference>
<dbReference type="GO" id="GO:0008237">
    <property type="term" value="F:metallopeptidase activity"/>
    <property type="evidence" value="ECO:0007669"/>
    <property type="project" value="UniProtKB-KW"/>
</dbReference>
<dbReference type="Pfam" id="PF00004">
    <property type="entry name" value="AAA"/>
    <property type="match status" value="1"/>
</dbReference>
<feature type="transmembrane region" description="Helical" evidence="9">
    <location>
        <begin position="147"/>
        <end position="168"/>
    </location>
</feature>
<keyword evidence="8 9" id="KW-0482">Metalloprotease</keyword>
<dbReference type="SUPFAM" id="SSF52540">
    <property type="entry name" value="P-loop containing nucleoside triphosphate hydrolases"/>
    <property type="match status" value="1"/>
</dbReference>
<feature type="compositionally biased region" description="Polar residues" evidence="11">
    <location>
        <begin position="712"/>
        <end position="727"/>
    </location>
</feature>
<feature type="transmembrane region" description="Helical" evidence="9">
    <location>
        <begin position="24"/>
        <end position="42"/>
    </location>
</feature>
<dbReference type="EMBL" id="JAEHFX010000009">
    <property type="protein sequence ID" value="MBK0404555.1"/>
    <property type="molecule type" value="Genomic_DNA"/>
</dbReference>
<accession>A0ABS1C7I1</accession>
<proteinExistence type="inferred from homology"/>
<comment type="function">
    <text evidence="9">Acts as a processive, ATP-dependent zinc metallopeptidase for both cytoplasmic and membrane proteins. Plays a role in the quality control of integral membrane proteins.</text>
</comment>
<dbReference type="InterPro" id="IPR003959">
    <property type="entry name" value="ATPase_AAA_core"/>
</dbReference>
<dbReference type="Gene3D" id="1.20.58.760">
    <property type="entry name" value="Peptidase M41"/>
    <property type="match status" value="1"/>
</dbReference>
<dbReference type="InterPro" id="IPR041569">
    <property type="entry name" value="AAA_lid_3"/>
</dbReference>
<keyword evidence="9" id="KW-1003">Cell membrane</keyword>
<dbReference type="EC" id="3.4.24.-" evidence="9"/>
<dbReference type="InterPro" id="IPR000642">
    <property type="entry name" value="Peptidase_M41"/>
</dbReference>
<evidence type="ECO:0000313" key="14">
    <source>
        <dbReference type="Proteomes" id="UP000644147"/>
    </source>
</evidence>
<feature type="binding site" evidence="9">
    <location>
        <begin position="242"/>
        <end position="249"/>
    </location>
    <ligand>
        <name>ATP</name>
        <dbReference type="ChEBI" id="CHEBI:30616"/>
    </ligand>
</feature>
<dbReference type="SMART" id="SM00382">
    <property type="entry name" value="AAA"/>
    <property type="match status" value="1"/>
</dbReference>
<gene>
    <name evidence="9 13" type="primary">ftsH</name>
    <name evidence="13" type="ORF">I5M27_16275</name>
</gene>
<keyword evidence="2 9" id="KW-0645">Protease</keyword>
<dbReference type="Gene3D" id="3.40.1690.20">
    <property type="match status" value="1"/>
</dbReference>
<dbReference type="HAMAP" id="MF_01458">
    <property type="entry name" value="FtsH"/>
    <property type="match status" value="1"/>
</dbReference>
<keyword evidence="7 9" id="KW-0067">ATP-binding</keyword>